<feature type="compositionally biased region" description="Polar residues" evidence="1">
    <location>
        <begin position="32"/>
        <end position="51"/>
    </location>
</feature>
<accession>A0A0E9QRX8</accession>
<protein>
    <submittedName>
        <fullName evidence="2">Uncharacterized protein</fullName>
    </submittedName>
</protein>
<proteinExistence type="predicted"/>
<dbReference type="EMBL" id="GBXM01088983">
    <property type="protein sequence ID" value="JAH19594.1"/>
    <property type="molecule type" value="Transcribed_RNA"/>
</dbReference>
<reference evidence="2" key="2">
    <citation type="journal article" date="2015" name="Fish Shellfish Immunol.">
        <title>Early steps in the European eel (Anguilla anguilla)-Vibrio vulnificus interaction in the gills: Role of the RtxA13 toxin.</title>
        <authorList>
            <person name="Callol A."/>
            <person name="Pajuelo D."/>
            <person name="Ebbesson L."/>
            <person name="Teles M."/>
            <person name="MacKenzie S."/>
            <person name="Amaro C."/>
        </authorList>
    </citation>
    <scope>NUCLEOTIDE SEQUENCE</scope>
</reference>
<name>A0A0E9QRX8_ANGAN</name>
<sequence>MNSCTRVKKHFCHPRHVALFPPPIPARGRTPHCQSPLSEHANQTAPFPSQK</sequence>
<reference evidence="2" key="1">
    <citation type="submission" date="2014-11" db="EMBL/GenBank/DDBJ databases">
        <authorList>
            <person name="Amaro Gonzalez C."/>
        </authorList>
    </citation>
    <scope>NUCLEOTIDE SEQUENCE</scope>
</reference>
<evidence type="ECO:0000313" key="2">
    <source>
        <dbReference type="EMBL" id="JAH19594.1"/>
    </source>
</evidence>
<dbReference type="AlphaFoldDB" id="A0A0E9QRX8"/>
<organism evidence="2">
    <name type="scientific">Anguilla anguilla</name>
    <name type="common">European freshwater eel</name>
    <name type="synonym">Muraena anguilla</name>
    <dbReference type="NCBI Taxonomy" id="7936"/>
    <lineage>
        <taxon>Eukaryota</taxon>
        <taxon>Metazoa</taxon>
        <taxon>Chordata</taxon>
        <taxon>Craniata</taxon>
        <taxon>Vertebrata</taxon>
        <taxon>Euteleostomi</taxon>
        <taxon>Actinopterygii</taxon>
        <taxon>Neopterygii</taxon>
        <taxon>Teleostei</taxon>
        <taxon>Anguilliformes</taxon>
        <taxon>Anguillidae</taxon>
        <taxon>Anguilla</taxon>
    </lineage>
</organism>
<feature type="region of interest" description="Disordered" evidence="1">
    <location>
        <begin position="23"/>
        <end position="51"/>
    </location>
</feature>
<evidence type="ECO:0000256" key="1">
    <source>
        <dbReference type="SAM" id="MobiDB-lite"/>
    </source>
</evidence>